<sequence length="98" mass="10839">MPLFPLFSANSSLIPLEYDIAWSVGLLILLCLAMAVTILKVVLVARISAGIHLDDPHQWALCYVFAPGGTLLWLWHVSKHLAAQPLVSTSAQSWEYTH</sequence>
<organism evidence="2 3">
    <name type="scientific">Corynebacterium felinum</name>
    <dbReference type="NCBI Taxonomy" id="131318"/>
    <lineage>
        <taxon>Bacteria</taxon>
        <taxon>Bacillati</taxon>
        <taxon>Actinomycetota</taxon>
        <taxon>Actinomycetes</taxon>
        <taxon>Mycobacteriales</taxon>
        <taxon>Corynebacteriaceae</taxon>
        <taxon>Corynebacterium</taxon>
    </lineage>
</organism>
<evidence type="ECO:0000256" key="1">
    <source>
        <dbReference type="SAM" id="Phobius"/>
    </source>
</evidence>
<protein>
    <submittedName>
        <fullName evidence="2">Uncharacterized protein</fullName>
    </submittedName>
</protein>
<keyword evidence="1" id="KW-1133">Transmembrane helix</keyword>
<proteinExistence type="predicted"/>
<comment type="caution">
    <text evidence="2">The sequence shown here is derived from an EMBL/GenBank/DDBJ whole genome shotgun (WGS) entry which is preliminary data.</text>
</comment>
<reference evidence="2 3" key="1">
    <citation type="submission" date="2023-07" db="EMBL/GenBank/DDBJ databases">
        <title>Sequencing the genomes of 1000 actinobacteria strains.</title>
        <authorList>
            <person name="Klenk H.-P."/>
        </authorList>
    </citation>
    <scope>NUCLEOTIDE SEQUENCE [LARGE SCALE GENOMIC DNA]</scope>
    <source>
        <strain evidence="2 3">DSM 44508</strain>
    </source>
</reference>
<dbReference type="EMBL" id="JAVDYF010000001">
    <property type="protein sequence ID" value="MDR7353932.1"/>
    <property type="molecule type" value="Genomic_DNA"/>
</dbReference>
<dbReference type="Proteomes" id="UP001183619">
    <property type="component" value="Unassembled WGS sequence"/>
</dbReference>
<evidence type="ECO:0000313" key="3">
    <source>
        <dbReference type="Proteomes" id="UP001183619"/>
    </source>
</evidence>
<dbReference type="RefSeq" id="WP_277103858.1">
    <property type="nucleotide sequence ID" value="NZ_BAAAJS010000014.1"/>
</dbReference>
<accession>A0ABU2B5N4</accession>
<keyword evidence="3" id="KW-1185">Reference proteome</keyword>
<feature type="transmembrane region" description="Helical" evidence="1">
    <location>
        <begin position="20"/>
        <end position="47"/>
    </location>
</feature>
<name>A0ABU2B5N4_9CORY</name>
<evidence type="ECO:0000313" key="2">
    <source>
        <dbReference type="EMBL" id="MDR7353932.1"/>
    </source>
</evidence>
<keyword evidence="1" id="KW-0812">Transmembrane</keyword>
<keyword evidence="1" id="KW-0472">Membrane</keyword>
<gene>
    <name evidence="2" type="ORF">J2S37_000470</name>
</gene>